<dbReference type="GO" id="GO:0016787">
    <property type="term" value="F:hydrolase activity"/>
    <property type="evidence" value="ECO:0007669"/>
    <property type="project" value="UniProtKB-KW"/>
</dbReference>
<protein>
    <submittedName>
        <fullName evidence="2">Alpha/beta hydrolase</fullName>
    </submittedName>
</protein>
<dbReference type="InterPro" id="IPR050583">
    <property type="entry name" value="Mycobacterial_A85_antigen"/>
</dbReference>
<feature type="chain" id="PRO_5046401880" evidence="1">
    <location>
        <begin position="32"/>
        <end position="361"/>
    </location>
</feature>
<evidence type="ECO:0000256" key="1">
    <source>
        <dbReference type="SAM" id="SignalP"/>
    </source>
</evidence>
<proteinExistence type="predicted"/>
<dbReference type="InterPro" id="IPR029058">
    <property type="entry name" value="AB_hydrolase_fold"/>
</dbReference>
<keyword evidence="3" id="KW-1185">Reference proteome</keyword>
<reference evidence="2 3" key="1">
    <citation type="submission" date="2024-10" db="EMBL/GenBank/DDBJ databases">
        <title>The Natural Products Discovery Center: Release of the First 8490 Sequenced Strains for Exploring Actinobacteria Biosynthetic Diversity.</title>
        <authorList>
            <person name="Kalkreuter E."/>
            <person name="Kautsar S.A."/>
            <person name="Yang D."/>
            <person name="Bader C.D."/>
            <person name="Teijaro C.N."/>
            <person name="Fluegel L."/>
            <person name="Davis C.M."/>
            <person name="Simpson J.R."/>
            <person name="Lauterbach L."/>
            <person name="Steele A.D."/>
            <person name="Gui C."/>
            <person name="Meng S."/>
            <person name="Li G."/>
            <person name="Viehrig K."/>
            <person name="Ye F."/>
            <person name="Su P."/>
            <person name="Kiefer A.F."/>
            <person name="Nichols A."/>
            <person name="Cepeda A.J."/>
            <person name="Yan W."/>
            <person name="Fan B."/>
            <person name="Jiang Y."/>
            <person name="Adhikari A."/>
            <person name="Zheng C.-J."/>
            <person name="Schuster L."/>
            <person name="Cowan T.M."/>
            <person name="Smanski M.J."/>
            <person name="Chevrette M.G."/>
            <person name="De Carvalho L.P.S."/>
            <person name="Shen B."/>
        </authorList>
    </citation>
    <scope>NUCLEOTIDE SEQUENCE [LARGE SCALE GENOMIC DNA]</scope>
    <source>
        <strain evidence="2 3">NPDC002593</strain>
    </source>
</reference>
<comment type="caution">
    <text evidence="2">The sequence shown here is derived from an EMBL/GenBank/DDBJ whole genome shotgun (WGS) entry which is preliminary data.</text>
</comment>
<dbReference type="Pfam" id="PF00756">
    <property type="entry name" value="Esterase"/>
    <property type="match status" value="1"/>
</dbReference>
<dbReference type="SUPFAM" id="SSF53474">
    <property type="entry name" value="alpha/beta-Hydrolases"/>
    <property type="match status" value="1"/>
</dbReference>
<dbReference type="PANTHER" id="PTHR48098">
    <property type="entry name" value="ENTEROCHELIN ESTERASE-RELATED"/>
    <property type="match status" value="1"/>
</dbReference>
<name>A0ABW6RXI1_9NOCA</name>
<sequence>MHHPTGLRRSHRVRLVAVCAAAMLAGGHGMAVAPADAAPADPVTAASAHARPGPDGSHLLTAVAGRGRVVELTVHSAAMRRPISVEVLPPPDISRRAPVLYLLNGIDGGGSPSGWSGGGNWLTRTDAARFFADKQVTVVMPVGGAGSFFADWRADDPVHGRQRWTTFLTRELPPIIDSAFGGAGGNAIAGLSMAGVSVFELALADPELYRGVGSFSGCVRTSDPLGQLMVDAIVTATGGDSRNMWGPPTDPAWRANDPYLHAERLRGLALYVASGNGLPGPLDTLDGPGIGHNPMKLGDQLLVGGILDALAGRCTQELRDRLRQLNIPAKVVLRPDGTHSWGYWQQDLHNAWPTLSAALDR</sequence>
<organism evidence="2 3">
    <name type="scientific">Nocardia jiangxiensis</name>
    <dbReference type="NCBI Taxonomy" id="282685"/>
    <lineage>
        <taxon>Bacteria</taxon>
        <taxon>Bacillati</taxon>
        <taxon>Actinomycetota</taxon>
        <taxon>Actinomycetes</taxon>
        <taxon>Mycobacteriales</taxon>
        <taxon>Nocardiaceae</taxon>
        <taxon>Nocardia</taxon>
    </lineage>
</organism>
<dbReference type="PANTHER" id="PTHR48098:SF1">
    <property type="entry name" value="DIACYLGLYCEROL ACYLTRANSFERASE_MYCOLYLTRANSFERASE AG85A"/>
    <property type="match status" value="1"/>
</dbReference>
<feature type="signal peptide" evidence="1">
    <location>
        <begin position="1"/>
        <end position="31"/>
    </location>
</feature>
<keyword evidence="2" id="KW-0378">Hydrolase</keyword>
<dbReference type="Proteomes" id="UP001601992">
    <property type="component" value="Unassembled WGS sequence"/>
</dbReference>
<keyword evidence="1" id="KW-0732">Signal</keyword>
<evidence type="ECO:0000313" key="2">
    <source>
        <dbReference type="EMBL" id="MFF3568732.1"/>
    </source>
</evidence>
<gene>
    <name evidence="2" type="ORF">ACFYXQ_13260</name>
</gene>
<dbReference type="Gene3D" id="3.40.50.1820">
    <property type="entry name" value="alpha/beta hydrolase"/>
    <property type="match status" value="1"/>
</dbReference>
<dbReference type="InterPro" id="IPR000801">
    <property type="entry name" value="Esterase-like"/>
</dbReference>
<accession>A0ABW6RXI1</accession>
<dbReference type="RefSeq" id="WP_387403661.1">
    <property type="nucleotide sequence ID" value="NZ_JBIAQY010000004.1"/>
</dbReference>
<dbReference type="EMBL" id="JBIAQY010000004">
    <property type="protein sequence ID" value="MFF3568732.1"/>
    <property type="molecule type" value="Genomic_DNA"/>
</dbReference>
<evidence type="ECO:0000313" key="3">
    <source>
        <dbReference type="Proteomes" id="UP001601992"/>
    </source>
</evidence>